<keyword evidence="1" id="KW-1133">Transmembrane helix</keyword>
<dbReference type="AlphaFoldDB" id="A0A1F6AQP4"/>
<keyword evidence="1" id="KW-0472">Membrane</keyword>
<evidence type="ECO:0000313" key="4">
    <source>
        <dbReference type="Proteomes" id="UP000176609"/>
    </source>
</evidence>
<evidence type="ECO:0000256" key="1">
    <source>
        <dbReference type="SAM" id="Phobius"/>
    </source>
</evidence>
<evidence type="ECO:0000259" key="2">
    <source>
        <dbReference type="Pfam" id="PF13399"/>
    </source>
</evidence>
<proteinExistence type="predicted"/>
<dbReference type="Proteomes" id="UP000176609">
    <property type="component" value="Unassembled WGS sequence"/>
</dbReference>
<protein>
    <recommendedName>
        <fullName evidence="2">LytR/CpsA/Psr regulator C-terminal domain-containing protein</fullName>
    </recommendedName>
</protein>
<dbReference type="InterPro" id="IPR027381">
    <property type="entry name" value="LytR/CpsA/Psr_C"/>
</dbReference>
<comment type="caution">
    <text evidence="3">The sequence shown here is derived from an EMBL/GenBank/DDBJ whole genome shotgun (WGS) entry which is preliminary data.</text>
</comment>
<organism evidence="3 4">
    <name type="scientific">Candidatus Gottesmanbacteria bacterium RIFCSPLOWO2_01_FULL_39_12b</name>
    <dbReference type="NCBI Taxonomy" id="1798388"/>
    <lineage>
        <taxon>Bacteria</taxon>
        <taxon>Candidatus Gottesmaniibacteriota</taxon>
    </lineage>
</organism>
<gene>
    <name evidence="3" type="ORF">A2960_02475</name>
</gene>
<accession>A0A1F6AQP4</accession>
<dbReference type="EMBL" id="MFJR01000007">
    <property type="protein sequence ID" value="OGG26988.1"/>
    <property type="molecule type" value="Genomic_DNA"/>
</dbReference>
<feature type="transmembrane region" description="Helical" evidence="1">
    <location>
        <begin position="12"/>
        <end position="35"/>
    </location>
</feature>
<name>A0A1F6AQP4_9BACT</name>
<feature type="domain" description="LytR/CpsA/Psr regulator C-terminal" evidence="2">
    <location>
        <begin position="248"/>
        <end position="336"/>
    </location>
</feature>
<reference evidence="3 4" key="1">
    <citation type="journal article" date="2016" name="Nat. Commun.">
        <title>Thousands of microbial genomes shed light on interconnected biogeochemical processes in an aquifer system.</title>
        <authorList>
            <person name="Anantharaman K."/>
            <person name="Brown C.T."/>
            <person name="Hug L.A."/>
            <person name="Sharon I."/>
            <person name="Castelle C.J."/>
            <person name="Probst A.J."/>
            <person name="Thomas B.C."/>
            <person name="Singh A."/>
            <person name="Wilkins M.J."/>
            <person name="Karaoz U."/>
            <person name="Brodie E.L."/>
            <person name="Williams K.H."/>
            <person name="Hubbard S.S."/>
            <person name="Banfield J.F."/>
        </authorList>
    </citation>
    <scope>NUCLEOTIDE SEQUENCE [LARGE SCALE GENOMIC DNA]</scope>
</reference>
<keyword evidence="1" id="KW-0812">Transmembrane</keyword>
<dbReference type="Pfam" id="PF13399">
    <property type="entry name" value="LytR_C"/>
    <property type="match status" value="1"/>
</dbReference>
<evidence type="ECO:0000313" key="3">
    <source>
        <dbReference type="EMBL" id="OGG26988.1"/>
    </source>
</evidence>
<sequence>MRERLLFSKKPRFPLKIIILVLITVIILLVAYQLVSRAKWDGISRFTIVFQSISNSESGENELVIFSIEPRQHRAVYIVVPVELQLNVPYGYKTYLASQVYKLGKLDNMRGGGKLIMKSFESTFGIAFNGYFIALNNFPIKPVNTLEELINLKRTNFSFSGILNYLKPSLDLASNFDTNISLQERFMLWNAIRKIRVDQIKFIDLNETLVLKKTVLPDGVVVKELIPDFLDLIVKDDFYDSIIRADNTAIEVVNATDQEKLASQFSKILEHLGGNVVLKTSATNFEEQACPIYITNKSLSNSALISRLQRDYGCKLVADVIDIDQADVKIVLGKKFIE</sequence>